<name>A0ACD5XGF6_AVESA</name>
<organism evidence="1 2">
    <name type="scientific">Avena sativa</name>
    <name type="common">Oat</name>
    <dbReference type="NCBI Taxonomy" id="4498"/>
    <lineage>
        <taxon>Eukaryota</taxon>
        <taxon>Viridiplantae</taxon>
        <taxon>Streptophyta</taxon>
        <taxon>Embryophyta</taxon>
        <taxon>Tracheophyta</taxon>
        <taxon>Spermatophyta</taxon>
        <taxon>Magnoliopsida</taxon>
        <taxon>Liliopsida</taxon>
        <taxon>Poales</taxon>
        <taxon>Poaceae</taxon>
        <taxon>BOP clade</taxon>
        <taxon>Pooideae</taxon>
        <taxon>Poodae</taxon>
        <taxon>Poeae</taxon>
        <taxon>Poeae Chloroplast Group 1 (Aveneae type)</taxon>
        <taxon>Aveninae</taxon>
        <taxon>Avena</taxon>
    </lineage>
</organism>
<reference evidence="1" key="1">
    <citation type="submission" date="2021-05" db="EMBL/GenBank/DDBJ databases">
        <authorList>
            <person name="Scholz U."/>
            <person name="Mascher M."/>
            <person name="Fiebig A."/>
        </authorList>
    </citation>
    <scope>NUCLEOTIDE SEQUENCE [LARGE SCALE GENOMIC DNA]</scope>
</reference>
<dbReference type="EnsemblPlants" id="AVESA.00010b.r2.4DG0791020.1">
    <property type="protein sequence ID" value="AVESA.00010b.r2.4DG0791020.1.CDS"/>
    <property type="gene ID" value="AVESA.00010b.r2.4DG0791020"/>
</dbReference>
<protein>
    <submittedName>
        <fullName evidence="1">Uncharacterized protein</fullName>
    </submittedName>
</protein>
<proteinExistence type="predicted"/>
<evidence type="ECO:0000313" key="1">
    <source>
        <dbReference type="EnsemblPlants" id="AVESA.00010b.r2.4DG0791020.1.CDS"/>
    </source>
</evidence>
<evidence type="ECO:0000313" key="2">
    <source>
        <dbReference type="Proteomes" id="UP001732700"/>
    </source>
</evidence>
<sequence length="748" mass="82325">MISAGGRATHRIESPTAIVIPAPLLRPSASRIYTAPVCLPPPPLCLPRQAAAASGHAAAHNGRLLRLPWKAAAAAHPRIVFVVIVRDFTDNAAIESDVHVVHVMAHTVHRRSDQPTLRLSTPSTSPSMRLPPIELRTAIVSPCRATAPPPLVHATGFKRTFLGVYVAGGLPAAAPTCALQLCRPRVVAWLHAVYIRRPRASTTSAFTAPYPTARIAAICTWSSSRRQVFLAYFEHRRCASQAVATVFLTWLLKLTAPCGRRSRSDANKEQLLPPGPWTLPIIGSLHHVVSLLPHRRITELCRRHGPLMLLRLGEVPTVVVSSAEGAALVMKTNDLVFASRPRTRTLDIFSCGGKGIGFAPYGDHWRQMRKVCVVELLRSGRQVKRLEGVRAEEVGKLLRSITTASASAGAAVNVSDKLSALANDIVSRAVFGGTCAGQDEYLREVEKVIVLLGGFSLVDLFPSSRLVRWFSNGERNMKKSCDRLHRVISDIIQARKAARAAGHGASSSDDDDLLDAMLRLQEEDSLPIPLTTETIGVVIFDIFLAATDTTGRVLEWAMSELLNNPEVMAKVQLEVRGVLGQGQAVITNTELSELHYMRMFIKEVLRMHPPAPLLVPREAREDCEIMGYDIPRGTNIYVNVFAISRDPRYWDNPEDFKPERFENNKIDYFGTHFEFTPFGAGRRQCPGILFGTSTVEIALANLLYHFNWVHRNEAGGESLDMTEKFGITIRRRSGLQLIATPYVPSSAT</sequence>
<reference evidence="1" key="2">
    <citation type="submission" date="2025-09" db="UniProtKB">
        <authorList>
            <consortium name="EnsemblPlants"/>
        </authorList>
    </citation>
    <scope>IDENTIFICATION</scope>
</reference>
<dbReference type="Proteomes" id="UP001732700">
    <property type="component" value="Chromosome 4D"/>
</dbReference>
<keyword evidence="2" id="KW-1185">Reference proteome</keyword>
<accession>A0ACD5XGF6</accession>